<dbReference type="SUPFAM" id="SSF52540">
    <property type="entry name" value="P-loop containing nucleoside triphosphate hydrolases"/>
    <property type="match status" value="1"/>
</dbReference>
<evidence type="ECO:0000259" key="12">
    <source>
        <dbReference type="SMART" id="SM00382"/>
    </source>
</evidence>
<keyword evidence="4 9" id="KW-0963">Cytoplasm</keyword>
<keyword evidence="9 10" id="KW-0227">DNA damage</keyword>
<dbReference type="PROSITE" id="PS00617">
    <property type="entry name" value="RECF_1"/>
    <property type="match status" value="1"/>
</dbReference>
<evidence type="ECO:0000256" key="1">
    <source>
        <dbReference type="ARBA" id="ARBA00004496"/>
    </source>
</evidence>
<dbReference type="GO" id="GO:0006260">
    <property type="term" value="P:DNA replication"/>
    <property type="evidence" value="ECO:0007669"/>
    <property type="project" value="UniProtKB-UniRule"/>
</dbReference>
<keyword evidence="8 9" id="KW-0238">DNA-binding</keyword>
<dbReference type="NCBIfam" id="TIGR00611">
    <property type="entry name" value="recf"/>
    <property type="match status" value="1"/>
</dbReference>
<keyword evidence="14" id="KW-1185">Reference proteome</keyword>
<dbReference type="PROSITE" id="PS00618">
    <property type="entry name" value="RECF_2"/>
    <property type="match status" value="1"/>
</dbReference>
<dbReference type="InterPro" id="IPR003593">
    <property type="entry name" value="AAA+_ATPase"/>
</dbReference>
<comment type="subcellular location">
    <subcellularLocation>
        <location evidence="1 9 10">Cytoplasm</location>
    </subcellularLocation>
</comment>
<dbReference type="AlphaFoldDB" id="A0A512DPT3"/>
<evidence type="ECO:0000256" key="10">
    <source>
        <dbReference type="RuleBase" id="RU000578"/>
    </source>
</evidence>
<feature type="compositionally biased region" description="Basic and acidic residues" evidence="11">
    <location>
        <begin position="17"/>
        <end position="26"/>
    </location>
</feature>
<comment type="caution">
    <text evidence="13">The sequence shown here is derived from an EMBL/GenBank/DDBJ whole genome shotgun (WGS) entry which is preliminary data.</text>
</comment>
<feature type="region of interest" description="Disordered" evidence="11">
    <location>
        <begin position="290"/>
        <end position="315"/>
    </location>
</feature>
<organism evidence="13 14">
    <name type="scientific">Skermanella aerolata</name>
    <dbReference type="NCBI Taxonomy" id="393310"/>
    <lineage>
        <taxon>Bacteria</taxon>
        <taxon>Pseudomonadati</taxon>
        <taxon>Pseudomonadota</taxon>
        <taxon>Alphaproteobacteria</taxon>
        <taxon>Rhodospirillales</taxon>
        <taxon>Azospirillaceae</taxon>
        <taxon>Skermanella</taxon>
    </lineage>
</organism>
<feature type="domain" description="AAA+ ATPase" evidence="12">
    <location>
        <begin position="53"/>
        <end position="401"/>
    </location>
</feature>
<dbReference type="InterPro" id="IPR003395">
    <property type="entry name" value="RecF/RecN/SMC_N"/>
</dbReference>
<comment type="similarity">
    <text evidence="2 9 10">Belongs to the RecF family.</text>
</comment>
<evidence type="ECO:0000256" key="2">
    <source>
        <dbReference type="ARBA" id="ARBA00008016"/>
    </source>
</evidence>
<dbReference type="GO" id="GO:0005524">
    <property type="term" value="F:ATP binding"/>
    <property type="evidence" value="ECO:0007669"/>
    <property type="project" value="UniProtKB-UniRule"/>
</dbReference>
<keyword evidence="6 9" id="KW-0547">Nucleotide-binding</keyword>
<feature type="compositionally biased region" description="Gly residues" evidence="11">
    <location>
        <begin position="296"/>
        <end position="307"/>
    </location>
</feature>
<evidence type="ECO:0000313" key="13">
    <source>
        <dbReference type="EMBL" id="GEO38481.1"/>
    </source>
</evidence>
<accession>A0A512DPT3</accession>
<dbReference type="PANTHER" id="PTHR32182">
    <property type="entry name" value="DNA REPLICATION AND REPAIR PROTEIN RECF"/>
    <property type="match status" value="1"/>
</dbReference>
<evidence type="ECO:0000256" key="6">
    <source>
        <dbReference type="ARBA" id="ARBA00022741"/>
    </source>
</evidence>
<dbReference type="OrthoDB" id="9803889at2"/>
<dbReference type="Pfam" id="PF02463">
    <property type="entry name" value="SMC_N"/>
    <property type="match status" value="1"/>
</dbReference>
<keyword evidence="5 9" id="KW-0235">DNA replication</keyword>
<name>A0A512DPT3_9PROT</name>
<evidence type="ECO:0000256" key="9">
    <source>
        <dbReference type="HAMAP-Rule" id="MF_00365"/>
    </source>
</evidence>
<dbReference type="Gene3D" id="3.40.50.300">
    <property type="entry name" value="P-loop containing nucleotide triphosphate hydrolases"/>
    <property type="match status" value="1"/>
</dbReference>
<dbReference type="InterPro" id="IPR001238">
    <property type="entry name" value="DNA-binding_RecF"/>
</dbReference>
<feature type="compositionally biased region" description="Polar residues" evidence="11">
    <location>
        <begin position="7"/>
        <end position="16"/>
    </location>
</feature>
<dbReference type="GO" id="GO:0003697">
    <property type="term" value="F:single-stranded DNA binding"/>
    <property type="evidence" value="ECO:0007669"/>
    <property type="project" value="UniProtKB-UniRule"/>
</dbReference>
<evidence type="ECO:0000313" key="14">
    <source>
        <dbReference type="Proteomes" id="UP000321523"/>
    </source>
</evidence>
<dbReference type="Gene3D" id="1.20.1050.90">
    <property type="entry name" value="RecF/RecN/SMC, N-terminal domain"/>
    <property type="match status" value="1"/>
</dbReference>
<comment type="function">
    <text evidence="9 10">The RecF protein is involved in DNA metabolism; it is required for DNA replication and normal SOS inducibility. RecF binds preferentially to single-stranded, linear DNA. It also seems to bind ATP.</text>
</comment>
<keyword evidence="9 10" id="KW-0742">SOS response</keyword>
<evidence type="ECO:0000256" key="4">
    <source>
        <dbReference type="ARBA" id="ARBA00022490"/>
    </source>
</evidence>
<dbReference type="PANTHER" id="PTHR32182:SF0">
    <property type="entry name" value="DNA REPLICATION AND REPAIR PROTEIN RECF"/>
    <property type="match status" value="1"/>
</dbReference>
<evidence type="ECO:0000256" key="7">
    <source>
        <dbReference type="ARBA" id="ARBA00022840"/>
    </source>
</evidence>
<feature type="region of interest" description="Disordered" evidence="11">
    <location>
        <begin position="1"/>
        <end position="26"/>
    </location>
</feature>
<dbReference type="HAMAP" id="MF_00365">
    <property type="entry name" value="RecF"/>
    <property type="match status" value="1"/>
</dbReference>
<keyword evidence="9 10" id="KW-0234">DNA repair</keyword>
<evidence type="ECO:0000256" key="5">
    <source>
        <dbReference type="ARBA" id="ARBA00022705"/>
    </source>
</evidence>
<evidence type="ECO:0000256" key="8">
    <source>
        <dbReference type="ARBA" id="ARBA00023125"/>
    </source>
</evidence>
<dbReference type="GO" id="GO:0000731">
    <property type="term" value="P:DNA synthesis involved in DNA repair"/>
    <property type="evidence" value="ECO:0007669"/>
    <property type="project" value="TreeGrafter"/>
</dbReference>
<proteinExistence type="inferred from homology"/>
<sequence>MPLRDAPTSNARTANTRTEDDIRPDKGPAAKLAVTRLTLTRFRCYEGARLNADTRPVVLTGPNGAGKTNLLEAVSFLSPGRGLRRAKLADVERIGGSDGAVEGRRAGWAVAACVETPFGPVDIGTGRDVTAEGPSERRLVRIDGHPVRGQIALAEHVALTWLTPQMDRLFIEGSGGRRRFLDRLVFGFDPAHAGRLSRYEHALRERGRLLRDGRGDDAWLSALEDEMATSGVAVAAARRDMVTRLQNACEQAVGPFPRADLAVTGTVEDWLDEQPALAAEDDLRRRLADSRRFDGSGSGSGEGGGTVGPHRSDLSVRHRTKNMPAEVCSTGEQKALLIAIILANARLMAAERGQPPLILLDEVAAHLDAERRTALFGEILELGAQAWLTGTDSAVFAELGDAASFFRVEDAHVTPV</sequence>
<dbReference type="InterPro" id="IPR027417">
    <property type="entry name" value="P-loop_NTPase"/>
</dbReference>
<dbReference type="EMBL" id="BJYZ01000011">
    <property type="protein sequence ID" value="GEO38481.1"/>
    <property type="molecule type" value="Genomic_DNA"/>
</dbReference>
<evidence type="ECO:0000256" key="11">
    <source>
        <dbReference type="SAM" id="MobiDB-lite"/>
    </source>
</evidence>
<dbReference type="SMART" id="SM00382">
    <property type="entry name" value="AAA"/>
    <property type="match status" value="1"/>
</dbReference>
<keyword evidence="7 9" id="KW-0067">ATP-binding</keyword>
<dbReference type="GO" id="GO:0006302">
    <property type="term" value="P:double-strand break repair"/>
    <property type="evidence" value="ECO:0007669"/>
    <property type="project" value="TreeGrafter"/>
</dbReference>
<evidence type="ECO:0000256" key="3">
    <source>
        <dbReference type="ARBA" id="ARBA00020170"/>
    </source>
</evidence>
<dbReference type="InterPro" id="IPR042174">
    <property type="entry name" value="RecF_2"/>
</dbReference>
<dbReference type="Proteomes" id="UP000321523">
    <property type="component" value="Unassembled WGS sequence"/>
</dbReference>
<reference evidence="13 14" key="1">
    <citation type="submission" date="2019-07" db="EMBL/GenBank/DDBJ databases">
        <title>Whole genome shotgun sequence of Skermanella aerolata NBRC 106429.</title>
        <authorList>
            <person name="Hosoyama A."/>
            <person name="Uohara A."/>
            <person name="Ohji S."/>
            <person name="Ichikawa N."/>
        </authorList>
    </citation>
    <scope>NUCLEOTIDE SEQUENCE [LARGE SCALE GENOMIC DNA]</scope>
    <source>
        <strain evidence="13 14">NBRC 106429</strain>
    </source>
</reference>
<dbReference type="InterPro" id="IPR018078">
    <property type="entry name" value="DNA-binding_RecF_CS"/>
</dbReference>
<dbReference type="GO" id="GO:0005737">
    <property type="term" value="C:cytoplasm"/>
    <property type="evidence" value="ECO:0007669"/>
    <property type="project" value="UniProtKB-SubCell"/>
</dbReference>
<gene>
    <name evidence="9 13" type="primary">recF</name>
    <name evidence="13" type="ORF">SAE02_26290</name>
</gene>
<dbReference type="RefSeq" id="WP_084721183.1">
    <property type="nucleotide sequence ID" value="NZ_BJYZ01000011.1"/>
</dbReference>
<feature type="binding site" evidence="9">
    <location>
        <begin position="61"/>
        <end position="68"/>
    </location>
    <ligand>
        <name>ATP</name>
        <dbReference type="ChEBI" id="CHEBI:30616"/>
    </ligand>
</feature>
<protein>
    <recommendedName>
        <fullName evidence="3 9">DNA replication and repair protein RecF</fullName>
    </recommendedName>
</protein>
<dbReference type="GO" id="GO:0009432">
    <property type="term" value="P:SOS response"/>
    <property type="evidence" value="ECO:0007669"/>
    <property type="project" value="UniProtKB-UniRule"/>
</dbReference>